<dbReference type="PANTHER" id="PTHR11178">
    <property type="entry name" value="IRON-SULFUR CLUSTER SCAFFOLD PROTEIN NFU-RELATED"/>
    <property type="match status" value="1"/>
</dbReference>
<sequence>MFIQTQSFFSHVLSWKASHGGVVRVFFGSDFVTVTKSDDVSLDILKPEIFAAVMDFYSSGQPLFLDSQAAAAAKDIPINEDNSETVAMIKELL</sequence>
<gene>
    <name evidence="3" type="ORF">HID58_065751</name>
</gene>
<dbReference type="InterPro" id="IPR014824">
    <property type="entry name" value="Nfu/NifU_N"/>
</dbReference>
<dbReference type="SMART" id="SM00932">
    <property type="entry name" value="Nfu_N"/>
    <property type="match status" value="1"/>
</dbReference>
<evidence type="ECO:0000313" key="4">
    <source>
        <dbReference type="Proteomes" id="UP000824890"/>
    </source>
</evidence>
<dbReference type="Proteomes" id="UP000824890">
    <property type="component" value="Unassembled WGS sequence"/>
</dbReference>
<accession>A0ABQ7ZDR2</accession>
<evidence type="ECO:0000313" key="3">
    <source>
        <dbReference type="EMBL" id="KAH0878357.1"/>
    </source>
</evidence>
<dbReference type="EMBL" id="JAGKQM010000015">
    <property type="protein sequence ID" value="KAH0878357.1"/>
    <property type="molecule type" value="Genomic_DNA"/>
</dbReference>
<feature type="domain" description="Scaffold protein Nfu/NifU N-terminal" evidence="2">
    <location>
        <begin position="3"/>
        <end position="60"/>
    </location>
</feature>
<name>A0ABQ7ZDR2_BRANA</name>
<comment type="caution">
    <text evidence="3">The sequence shown here is derived from an EMBL/GenBank/DDBJ whole genome shotgun (WGS) entry which is preliminary data.</text>
</comment>
<dbReference type="SUPFAM" id="SSF110836">
    <property type="entry name" value="Hypothetical protein SAV1430"/>
    <property type="match status" value="1"/>
</dbReference>
<comment type="similarity">
    <text evidence="1">Belongs to the NifU family.</text>
</comment>
<proteinExistence type="inferred from homology"/>
<dbReference type="Gene3D" id="3.30.1370.70">
    <property type="entry name" value="Scaffold protein Nfu/NifU, N-terminal domain"/>
    <property type="match status" value="1"/>
</dbReference>
<organism evidence="3 4">
    <name type="scientific">Brassica napus</name>
    <name type="common">Rape</name>
    <dbReference type="NCBI Taxonomy" id="3708"/>
    <lineage>
        <taxon>Eukaryota</taxon>
        <taxon>Viridiplantae</taxon>
        <taxon>Streptophyta</taxon>
        <taxon>Embryophyta</taxon>
        <taxon>Tracheophyta</taxon>
        <taxon>Spermatophyta</taxon>
        <taxon>Magnoliopsida</taxon>
        <taxon>eudicotyledons</taxon>
        <taxon>Gunneridae</taxon>
        <taxon>Pentapetalae</taxon>
        <taxon>rosids</taxon>
        <taxon>malvids</taxon>
        <taxon>Brassicales</taxon>
        <taxon>Brassicaceae</taxon>
        <taxon>Brassiceae</taxon>
        <taxon>Brassica</taxon>
    </lineage>
</organism>
<dbReference type="InterPro" id="IPR036498">
    <property type="entry name" value="Nfu/NifU_N_sf"/>
</dbReference>
<dbReference type="Pfam" id="PF08712">
    <property type="entry name" value="Nfu_N"/>
    <property type="match status" value="1"/>
</dbReference>
<evidence type="ECO:0000259" key="2">
    <source>
        <dbReference type="SMART" id="SM00932"/>
    </source>
</evidence>
<reference evidence="3 4" key="1">
    <citation type="submission" date="2021-05" db="EMBL/GenBank/DDBJ databases">
        <title>Genome Assembly of Synthetic Allotetraploid Brassica napus Reveals Homoeologous Exchanges between Subgenomes.</title>
        <authorList>
            <person name="Davis J.T."/>
        </authorList>
    </citation>
    <scope>NUCLEOTIDE SEQUENCE [LARGE SCALE GENOMIC DNA]</scope>
    <source>
        <strain evidence="4">cv. Da-Ae</strain>
        <tissue evidence="3">Seedling</tissue>
    </source>
</reference>
<keyword evidence="4" id="KW-1185">Reference proteome</keyword>
<evidence type="ECO:0000256" key="1">
    <source>
        <dbReference type="ARBA" id="ARBA00006420"/>
    </source>
</evidence>
<protein>
    <recommendedName>
        <fullName evidence="2">Scaffold protein Nfu/NifU N-terminal domain-containing protein</fullName>
    </recommendedName>
</protein>
<dbReference type="PANTHER" id="PTHR11178:SF1">
    <property type="entry name" value="NFU1 IRON-SULFUR CLUSTER SCAFFOLD HOMOLOG, MITOCHONDRIAL"/>
    <property type="match status" value="1"/>
</dbReference>